<sequence length="321" mass="35189">MYDVVALGELLIDFTPAGKSENGNTLFEMNPGGAPSNVLTAVTKLGGKCAFIGKVGDDQFGHFLKQVLENNNIATTGLKNTCLANTTLAFVHLDKSGDRSFTFYRNPGADMMLNNDDINLDLIDSSKIFHFGSLSLTDEPSRSATITALKYAKQNKKIISYDPNWRPPLWKDETIAKKEIFFPLKYVDIAKLSLEELNFLTGESNIQIASDILYNMGIKLVLVTLGQDGCYYKHSSGSGHIPAYRVDVVDTTGAGDAFLGAVLYNISKIDFPIEKISSKKIAQIVKFANAVGGLCTTKRGAIPSIPTYDEVENFLRKMSEM</sequence>
<dbReference type="InterPro" id="IPR050306">
    <property type="entry name" value="PfkB_Carbo_kinase"/>
</dbReference>
<dbReference type="InterPro" id="IPR002173">
    <property type="entry name" value="Carboh/pur_kinase_PfkB_CS"/>
</dbReference>
<accession>A0A231VLH2</accession>
<dbReference type="InterPro" id="IPR029056">
    <property type="entry name" value="Ribokinase-like"/>
</dbReference>
<dbReference type="Proteomes" id="UP000215301">
    <property type="component" value="Unassembled WGS sequence"/>
</dbReference>
<dbReference type="GO" id="GO:0016301">
    <property type="term" value="F:kinase activity"/>
    <property type="evidence" value="ECO:0007669"/>
    <property type="project" value="UniProtKB-KW"/>
</dbReference>
<dbReference type="PANTHER" id="PTHR43085">
    <property type="entry name" value="HEXOKINASE FAMILY MEMBER"/>
    <property type="match status" value="1"/>
</dbReference>
<dbReference type="SUPFAM" id="SSF53613">
    <property type="entry name" value="Ribokinase-like"/>
    <property type="match status" value="1"/>
</dbReference>
<dbReference type="GO" id="GO:0005524">
    <property type="term" value="F:ATP binding"/>
    <property type="evidence" value="ECO:0007669"/>
    <property type="project" value="UniProtKB-KW"/>
</dbReference>
<dbReference type="PROSITE" id="PS00584">
    <property type="entry name" value="PFKB_KINASES_2"/>
    <property type="match status" value="1"/>
</dbReference>
<evidence type="ECO:0000256" key="3">
    <source>
        <dbReference type="ARBA" id="ARBA00022741"/>
    </source>
</evidence>
<evidence type="ECO:0000256" key="4">
    <source>
        <dbReference type="ARBA" id="ARBA00022777"/>
    </source>
</evidence>
<dbReference type="AlphaFoldDB" id="A0A231VLH2"/>
<organism evidence="7 8">
    <name type="scientific">Thermoanaerobacterium thermosaccharolyticum</name>
    <name type="common">Clostridium thermosaccharolyticum</name>
    <dbReference type="NCBI Taxonomy" id="1517"/>
    <lineage>
        <taxon>Bacteria</taxon>
        <taxon>Bacillati</taxon>
        <taxon>Bacillota</taxon>
        <taxon>Clostridia</taxon>
        <taxon>Thermoanaerobacterales</taxon>
        <taxon>Thermoanaerobacteraceae</taxon>
        <taxon>Thermoanaerobacterium</taxon>
    </lineage>
</organism>
<name>A0A231VLH2_THETR</name>
<dbReference type="InterPro" id="IPR011611">
    <property type="entry name" value="PfkB_dom"/>
</dbReference>
<evidence type="ECO:0000259" key="6">
    <source>
        <dbReference type="Pfam" id="PF00294"/>
    </source>
</evidence>
<dbReference type="Pfam" id="PF00294">
    <property type="entry name" value="PfkB"/>
    <property type="match status" value="1"/>
</dbReference>
<evidence type="ECO:0000313" key="7">
    <source>
        <dbReference type="EMBL" id="OXT08929.1"/>
    </source>
</evidence>
<dbReference type="PANTHER" id="PTHR43085:SF1">
    <property type="entry name" value="PSEUDOURIDINE KINASE-RELATED"/>
    <property type="match status" value="1"/>
</dbReference>
<evidence type="ECO:0000256" key="2">
    <source>
        <dbReference type="ARBA" id="ARBA00022679"/>
    </source>
</evidence>
<dbReference type="Gene3D" id="3.40.1190.20">
    <property type="match status" value="1"/>
</dbReference>
<dbReference type="CDD" id="cd01167">
    <property type="entry name" value="bac_FRK"/>
    <property type="match status" value="1"/>
</dbReference>
<keyword evidence="2" id="KW-0808">Transferase</keyword>
<comment type="similarity">
    <text evidence="1">Belongs to the carbohydrate kinase PfkB family.</text>
</comment>
<keyword evidence="4 7" id="KW-0418">Kinase</keyword>
<protein>
    <submittedName>
        <fullName evidence="7">Carbohydrate kinase</fullName>
    </submittedName>
</protein>
<evidence type="ECO:0000313" key="8">
    <source>
        <dbReference type="Proteomes" id="UP000215301"/>
    </source>
</evidence>
<evidence type="ECO:0000256" key="5">
    <source>
        <dbReference type="ARBA" id="ARBA00022840"/>
    </source>
</evidence>
<comment type="caution">
    <text evidence="7">The sequence shown here is derived from an EMBL/GenBank/DDBJ whole genome shotgun (WGS) entry which is preliminary data.</text>
</comment>
<gene>
    <name evidence="7" type="ORF">CE561_03525</name>
</gene>
<evidence type="ECO:0000256" key="1">
    <source>
        <dbReference type="ARBA" id="ARBA00010688"/>
    </source>
</evidence>
<proteinExistence type="inferred from homology"/>
<reference evidence="7 8" key="1">
    <citation type="submission" date="2017-06" db="EMBL/GenBank/DDBJ databases">
        <title>Isolation and characterization of a thermophilic and butanogenic Thermoanaerobacterium thermosaccharolyticum M5 capable of efficient degradation of hemicellulose.</title>
        <authorList>
            <person name="Xin F."/>
            <person name="Jiang Y."/>
        </authorList>
    </citation>
    <scope>NUCLEOTIDE SEQUENCE [LARGE SCALE GENOMIC DNA]</scope>
    <source>
        <strain evidence="7 8">M5</strain>
    </source>
</reference>
<dbReference type="EMBL" id="NKHD01000008">
    <property type="protein sequence ID" value="OXT08929.1"/>
    <property type="molecule type" value="Genomic_DNA"/>
</dbReference>
<feature type="domain" description="Carbohydrate kinase PfkB" evidence="6">
    <location>
        <begin position="3"/>
        <end position="307"/>
    </location>
</feature>
<keyword evidence="3" id="KW-0547">Nucleotide-binding</keyword>
<dbReference type="RefSeq" id="WP_094044105.1">
    <property type="nucleotide sequence ID" value="NZ_NKHD01000008.1"/>
</dbReference>
<keyword evidence="5" id="KW-0067">ATP-binding</keyword>